<keyword evidence="1" id="KW-1133">Transmembrane helix</keyword>
<accession>A0ABW2FW09</accession>
<dbReference type="Proteomes" id="UP001596435">
    <property type="component" value="Unassembled WGS sequence"/>
</dbReference>
<proteinExistence type="predicted"/>
<sequence length="117" mass="12099">MALLVRFLLELCALAALAYGGWAAPGPLALRIALVVLLPVVAAVFWGRYAAPRASVKSPVGWLLTQLLVFGGAVAALALAGHGLWALVLGVVMVADTAVLAGYGEWRPPVRETPAEG</sequence>
<dbReference type="RefSeq" id="WP_345704586.1">
    <property type="nucleotide sequence ID" value="NZ_BAABKV010000001.1"/>
</dbReference>
<feature type="transmembrane region" description="Helical" evidence="1">
    <location>
        <begin position="84"/>
        <end position="103"/>
    </location>
</feature>
<protein>
    <submittedName>
        <fullName evidence="2">DUF2568 domain-containing protein</fullName>
    </submittedName>
</protein>
<evidence type="ECO:0000313" key="3">
    <source>
        <dbReference type="Proteomes" id="UP001596435"/>
    </source>
</evidence>
<organism evidence="2 3">
    <name type="scientific">Kitasatospora paranensis</name>
    <dbReference type="NCBI Taxonomy" id="258053"/>
    <lineage>
        <taxon>Bacteria</taxon>
        <taxon>Bacillati</taxon>
        <taxon>Actinomycetota</taxon>
        <taxon>Actinomycetes</taxon>
        <taxon>Kitasatosporales</taxon>
        <taxon>Streptomycetaceae</taxon>
        <taxon>Kitasatospora</taxon>
    </lineage>
</organism>
<name>A0ABW2FW09_9ACTN</name>
<dbReference type="EMBL" id="JBHTAJ010000008">
    <property type="protein sequence ID" value="MFC7179078.1"/>
    <property type="molecule type" value="Genomic_DNA"/>
</dbReference>
<reference evidence="3" key="1">
    <citation type="journal article" date="2019" name="Int. J. Syst. Evol. Microbiol.">
        <title>The Global Catalogue of Microorganisms (GCM) 10K type strain sequencing project: providing services to taxonomists for standard genome sequencing and annotation.</title>
        <authorList>
            <consortium name="The Broad Institute Genomics Platform"/>
            <consortium name="The Broad Institute Genome Sequencing Center for Infectious Disease"/>
            <person name="Wu L."/>
            <person name="Ma J."/>
        </authorList>
    </citation>
    <scope>NUCLEOTIDE SEQUENCE [LARGE SCALE GENOMIC DNA]</scope>
    <source>
        <strain evidence="3">CGMCC 1.12859</strain>
    </source>
</reference>
<comment type="caution">
    <text evidence="2">The sequence shown here is derived from an EMBL/GenBank/DDBJ whole genome shotgun (WGS) entry which is preliminary data.</text>
</comment>
<feature type="transmembrane region" description="Helical" evidence="1">
    <location>
        <begin position="28"/>
        <end position="47"/>
    </location>
</feature>
<keyword evidence="1" id="KW-0472">Membrane</keyword>
<gene>
    <name evidence="2" type="ORF">ACFQMG_05810</name>
</gene>
<evidence type="ECO:0000256" key="1">
    <source>
        <dbReference type="SAM" id="Phobius"/>
    </source>
</evidence>
<keyword evidence="1" id="KW-0812">Transmembrane</keyword>
<feature type="transmembrane region" description="Helical" evidence="1">
    <location>
        <begin position="59"/>
        <end position="78"/>
    </location>
</feature>
<keyword evidence="3" id="KW-1185">Reference proteome</keyword>
<dbReference type="Pfam" id="PF10823">
    <property type="entry name" value="DUF2568"/>
    <property type="match status" value="1"/>
</dbReference>
<evidence type="ECO:0000313" key="2">
    <source>
        <dbReference type="EMBL" id="MFC7179078.1"/>
    </source>
</evidence>
<dbReference type="InterPro" id="IPR021214">
    <property type="entry name" value="DUF2568"/>
</dbReference>